<name>A0A2W7RYZ6_9BACT</name>
<accession>A0A2W7RYZ6</accession>
<keyword evidence="2" id="KW-1185">Reference proteome</keyword>
<dbReference type="AlphaFoldDB" id="A0A2W7RYZ6"/>
<evidence type="ECO:0008006" key="3">
    <source>
        <dbReference type="Google" id="ProtNLM"/>
    </source>
</evidence>
<dbReference type="OrthoDB" id="680586at2"/>
<reference evidence="1 2" key="1">
    <citation type="submission" date="2018-06" db="EMBL/GenBank/DDBJ databases">
        <title>Genomic Encyclopedia of Archaeal and Bacterial Type Strains, Phase II (KMG-II): from individual species to whole genera.</title>
        <authorList>
            <person name="Goeker M."/>
        </authorList>
    </citation>
    <scope>NUCLEOTIDE SEQUENCE [LARGE SCALE GENOMIC DNA]</scope>
    <source>
        <strain evidence="1 2">DSM 23241</strain>
    </source>
</reference>
<comment type="caution">
    <text evidence="1">The sequence shown here is derived from an EMBL/GenBank/DDBJ whole genome shotgun (WGS) entry which is preliminary data.</text>
</comment>
<protein>
    <recommendedName>
        <fullName evidence="3">YD repeat-containing protein</fullName>
    </recommendedName>
</protein>
<dbReference type="EMBL" id="QKZV01000001">
    <property type="protein sequence ID" value="PZX66038.1"/>
    <property type="molecule type" value="Genomic_DNA"/>
</dbReference>
<evidence type="ECO:0000313" key="2">
    <source>
        <dbReference type="Proteomes" id="UP000249720"/>
    </source>
</evidence>
<dbReference type="Proteomes" id="UP000249720">
    <property type="component" value="Unassembled WGS sequence"/>
</dbReference>
<evidence type="ECO:0000313" key="1">
    <source>
        <dbReference type="EMBL" id="PZX66038.1"/>
    </source>
</evidence>
<dbReference type="RefSeq" id="WP_111293468.1">
    <property type="nucleotide sequence ID" value="NZ_QKZV01000001.1"/>
</dbReference>
<organism evidence="1 2">
    <name type="scientific">Hydrotalea sandarakina</name>
    <dbReference type="NCBI Taxonomy" id="1004304"/>
    <lineage>
        <taxon>Bacteria</taxon>
        <taxon>Pseudomonadati</taxon>
        <taxon>Bacteroidota</taxon>
        <taxon>Chitinophagia</taxon>
        <taxon>Chitinophagales</taxon>
        <taxon>Chitinophagaceae</taxon>
        <taxon>Hydrotalea</taxon>
    </lineage>
</organism>
<gene>
    <name evidence="1" type="ORF">LX80_00536</name>
</gene>
<sequence>MRYISLFFLLFLGSVLHAQYYYNDIIAAKQSAQNYLIIKAQKIKTIEVRSYDDHGEQVTSFSLQQVFSNNWNKMELSTQNATGEKSLLTTYYKNNLVSNTIERSKHIETITNYSYDAQNRIISIESISKDSAYKYQNTEKHIWHYGSNNAPEEMIKIRNGKDTTLVKFTYDEQGNVAEEKWFRMGRLIETYYYYYDDNHLITDIVRYNRNAKKLLPDFMFEYNAQKQLSSMTQVSANSNGYLIWHYIYNAAGLKTEEICKDKQNQLIANFKYFYQQ</sequence>
<proteinExistence type="predicted"/>
<dbReference type="Gene3D" id="2.180.10.10">
    <property type="entry name" value="RHS repeat-associated core"/>
    <property type="match status" value="1"/>
</dbReference>